<gene>
    <name evidence="2" type="ORF">BCR44DRAFT_1444904</name>
</gene>
<comment type="caution">
    <text evidence="2">The sequence shown here is derived from an EMBL/GenBank/DDBJ whole genome shotgun (WGS) entry which is preliminary data.</text>
</comment>
<feature type="compositionally biased region" description="Polar residues" evidence="1">
    <location>
        <begin position="191"/>
        <end position="203"/>
    </location>
</feature>
<dbReference type="AlphaFoldDB" id="A0A1Y2H7A4"/>
<feature type="region of interest" description="Disordered" evidence="1">
    <location>
        <begin position="74"/>
        <end position="96"/>
    </location>
</feature>
<sequence length="203" mass="20818">MQKEAAAASALNRSSRVGASEPSLRPSMLRRRNSTAGSADSLNRNALAAADGEEGVGPMSKAGSAASLAAISGEAEEEGPLGGRINPRLSRHGVDPQDLLLGARKLRRTESMVNLRGRDFAVVRAQRSVLTMCHQCGMTKNECECAPEVDAAVAASSARARDSGGRPETAPSSTAASASSANGGVGPSSSRPFTSPNGENSRE</sequence>
<feature type="compositionally biased region" description="Low complexity" evidence="1">
    <location>
        <begin position="166"/>
        <end position="190"/>
    </location>
</feature>
<keyword evidence="3" id="KW-1185">Reference proteome</keyword>
<name>A0A1Y2H7A4_9FUNG</name>
<accession>A0A1Y2H7A4</accession>
<feature type="compositionally biased region" description="Low complexity" evidence="1">
    <location>
        <begin position="1"/>
        <end position="10"/>
    </location>
</feature>
<dbReference type="EMBL" id="MCFL01000085">
    <property type="protein sequence ID" value="ORZ30440.1"/>
    <property type="molecule type" value="Genomic_DNA"/>
</dbReference>
<evidence type="ECO:0000313" key="3">
    <source>
        <dbReference type="Proteomes" id="UP000193411"/>
    </source>
</evidence>
<dbReference type="OrthoDB" id="5632at2759"/>
<feature type="region of interest" description="Disordered" evidence="1">
    <location>
        <begin position="1"/>
        <end position="45"/>
    </location>
</feature>
<evidence type="ECO:0000313" key="2">
    <source>
        <dbReference type="EMBL" id="ORZ30440.1"/>
    </source>
</evidence>
<evidence type="ECO:0000256" key="1">
    <source>
        <dbReference type="SAM" id="MobiDB-lite"/>
    </source>
</evidence>
<feature type="region of interest" description="Disordered" evidence="1">
    <location>
        <begin position="154"/>
        <end position="203"/>
    </location>
</feature>
<reference evidence="2 3" key="1">
    <citation type="submission" date="2016-07" db="EMBL/GenBank/DDBJ databases">
        <title>Pervasive Adenine N6-methylation of Active Genes in Fungi.</title>
        <authorList>
            <consortium name="DOE Joint Genome Institute"/>
            <person name="Mondo S.J."/>
            <person name="Dannebaum R.O."/>
            <person name="Kuo R.C."/>
            <person name="Labutti K."/>
            <person name="Haridas S."/>
            <person name="Kuo A."/>
            <person name="Salamov A."/>
            <person name="Ahrendt S.R."/>
            <person name="Lipzen A."/>
            <person name="Sullivan W."/>
            <person name="Andreopoulos W.B."/>
            <person name="Clum A."/>
            <person name="Lindquist E."/>
            <person name="Daum C."/>
            <person name="Ramamoorthy G.K."/>
            <person name="Gryganskyi A."/>
            <person name="Culley D."/>
            <person name="Magnuson J.K."/>
            <person name="James T.Y."/>
            <person name="O'Malley M.A."/>
            <person name="Stajich J.E."/>
            <person name="Spatafora J.W."/>
            <person name="Visel A."/>
            <person name="Grigoriev I.V."/>
        </authorList>
    </citation>
    <scope>NUCLEOTIDE SEQUENCE [LARGE SCALE GENOMIC DNA]</scope>
    <source>
        <strain evidence="2 3">PL171</strain>
    </source>
</reference>
<protein>
    <submittedName>
        <fullName evidence="2">Uncharacterized protein</fullName>
    </submittedName>
</protein>
<dbReference type="Proteomes" id="UP000193411">
    <property type="component" value="Unassembled WGS sequence"/>
</dbReference>
<organism evidence="2 3">
    <name type="scientific">Catenaria anguillulae PL171</name>
    <dbReference type="NCBI Taxonomy" id="765915"/>
    <lineage>
        <taxon>Eukaryota</taxon>
        <taxon>Fungi</taxon>
        <taxon>Fungi incertae sedis</taxon>
        <taxon>Blastocladiomycota</taxon>
        <taxon>Blastocladiomycetes</taxon>
        <taxon>Blastocladiales</taxon>
        <taxon>Catenariaceae</taxon>
        <taxon>Catenaria</taxon>
    </lineage>
</organism>
<feature type="compositionally biased region" description="Polar residues" evidence="1">
    <location>
        <begin position="34"/>
        <end position="44"/>
    </location>
</feature>
<proteinExistence type="predicted"/>